<evidence type="ECO:0000256" key="5">
    <source>
        <dbReference type="ARBA" id="ARBA00022605"/>
    </source>
</evidence>
<evidence type="ECO:0000256" key="8">
    <source>
        <dbReference type="ARBA" id="ARBA00023032"/>
    </source>
</evidence>
<evidence type="ECO:0000256" key="3">
    <source>
        <dbReference type="ARBA" id="ARBA00022475"/>
    </source>
</evidence>
<comment type="subcellular location">
    <subcellularLocation>
        <location evidence="1">Membrane</location>
        <topology evidence="1">Multi-pass membrane protein</topology>
    </subcellularLocation>
</comment>
<evidence type="ECO:0000256" key="1">
    <source>
        <dbReference type="ARBA" id="ARBA00004141"/>
    </source>
</evidence>
<evidence type="ECO:0000256" key="6">
    <source>
        <dbReference type="ARBA" id="ARBA00022692"/>
    </source>
</evidence>
<evidence type="ECO:0000256" key="7">
    <source>
        <dbReference type="ARBA" id="ARBA00022989"/>
    </source>
</evidence>
<evidence type="ECO:0000313" key="12">
    <source>
        <dbReference type="Proteomes" id="UP001204953"/>
    </source>
</evidence>
<feature type="transmembrane region" description="Helical" evidence="10">
    <location>
        <begin position="94"/>
        <end position="113"/>
    </location>
</feature>
<evidence type="ECO:0000256" key="9">
    <source>
        <dbReference type="ARBA" id="ARBA00023136"/>
    </source>
</evidence>
<protein>
    <submittedName>
        <fullName evidence="11">EI24 domain-containing protein</fullName>
    </submittedName>
</protein>
<keyword evidence="8" id="KW-0764">Sulfate transport</keyword>
<keyword evidence="7 10" id="KW-1133">Transmembrane helix</keyword>
<accession>A0AAE3GM50</accession>
<evidence type="ECO:0000256" key="10">
    <source>
        <dbReference type="SAM" id="Phobius"/>
    </source>
</evidence>
<dbReference type="GO" id="GO:0009675">
    <property type="term" value="F:high-affinity sulfate:proton symporter activity"/>
    <property type="evidence" value="ECO:0007669"/>
    <property type="project" value="TreeGrafter"/>
</dbReference>
<keyword evidence="3" id="KW-1003">Cell membrane</keyword>
<dbReference type="EMBL" id="JAMZMM010000007">
    <property type="protein sequence ID" value="MCP2727135.1"/>
    <property type="molecule type" value="Genomic_DNA"/>
</dbReference>
<dbReference type="PANTHER" id="PTHR37468:SF1">
    <property type="entry name" value="SULFATE TRANSPORTER CYSZ"/>
    <property type="match status" value="1"/>
</dbReference>
<organism evidence="11 12">
    <name type="scientific">Limnofasciculus baicalensis BBK-W-15</name>
    <dbReference type="NCBI Taxonomy" id="2699891"/>
    <lineage>
        <taxon>Bacteria</taxon>
        <taxon>Bacillati</taxon>
        <taxon>Cyanobacteriota</taxon>
        <taxon>Cyanophyceae</taxon>
        <taxon>Coleofasciculales</taxon>
        <taxon>Coleofasciculaceae</taxon>
        <taxon>Limnofasciculus</taxon>
        <taxon>Limnofasciculus baicalensis</taxon>
    </lineage>
</organism>
<feature type="transmembrane region" description="Helical" evidence="10">
    <location>
        <begin position="223"/>
        <end position="240"/>
    </location>
</feature>
<dbReference type="GO" id="GO:0000103">
    <property type="term" value="P:sulfate assimilation"/>
    <property type="evidence" value="ECO:0007669"/>
    <property type="project" value="TreeGrafter"/>
</dbReference>
<name>A0AAE3GM50_9CYAN</name>
<dbReference type="GO" id="GO:0005886">
    <property type="term" value="C:plasma membrane"/>
    <property type="evidence" value="ECO:0007669"/>
    <property type="project" value="TreeGrafter"/>
</dbReference>
<dbReference type="Pfam" id="PF07264">
    <property type="entry name" value="EI24"/>
    <property type="match status" value="1"/>
</dbReference>
<keyword evidence="6 10" id="KW-0812">Transmembrane</keyword>
<comment type="caution">
    <text evidence="11">The sequence shown here is derived from an EMBL/GenBank/DDBJ whole genome shotgun (WGS) entry which is preliminary data.</text>
</comment>
<dbReference type="AlphaFoldDB" id="A0AAE3GM50"/>
<dbReference type="InterPro" id="IPR050480">
    <property type="entry name" value="CysZ-like"/>
</dbReference>
<keyword evidence="2" id="KW-0813">Transport</keyword>
<sequence length="283" mass="30720">MSKVLSEFGLLAGATYPFRVLGLFHRNPRLWGYLLAPIMVNLVVGIILYGGSLFWGLQAVDDLTVSLSVWLQGAIASLPAWLGFLTFLATGVSWLLHLLLIFGLLLITGFLLVQFGGLLGAPWYGQLSEQVEKLRTGEVQNIEVGIVRDIGRAILFELKKIVVVVGVGILLTLLNIIPVIGTAIAAFCGIALTGTIICLDFLDSPLERRRLRFRNKLGIVFNSFPASASFSLVCMGLMILPFFNLVTIPICVASGTLFVCDRVLPKLAKPLSGKNSNPPIPSR</sequence>
<reference evidence="11" key="1">
    <citation type="submission" date="2022-06" db="EMBL/GenBank/DDBJ databases">
        <title>New cyanobacteria of genus Symplocastrum in benthos of Lake Baikal.</title>
        <authorList>
            <person name="Sorokovikova E."/>
            <person name="Tikhonova I."/>
            <person name="Krasnopeev A."/>
            <person name="Evseev P."/>
            <person name="Gladkikh A."/>
            <person name="Belykh O."/>
        </authorList>
    </citation>
    <scope>NUCLEOTIDE SEQUENCE</scope>
    <source>
        <strain evidence="11">BBK-W-15</strain>
    </source>
</reference>
<dbReference type="RefSeq" id="WP_254009953.1">
    <property type="nucleotide sequence ID" value="NZ_JAMZMM010000007.1"/>
</dbReference>
<gene>
    <name evidence="11" type="ORF">NJ959_01425</name>
</gene>
<proteinExistence type="predicted"/>
<feature type="transmembrane region" description="Helical" evidence="10">
    <location>
        <begin position="69"/>
        <end position="88"/>
    </location>
</feature>
<dbReference type="InterPro" id="IPR059112">
    <property type="entry name" value="CysZ/EI24"/>
</dbReference>
<dbReference type="PANTHER" id="PTHR37468">
    <property type="entry name" value="SULFATE TRANSPORTER CYSZ"/>
    <property type="match status" value="1"/>
</dbReference>
<keyword evidence="9 10" id="KW-0472">Membrane</keyword>
<feature type="transmembrane region" description="Helical" evidence="10">
    <location>
        <begin position="158"/>
        <end position="177"/>
    </location>
</feature>
<dbReference type="Proteomes" id="UP001204953">
    <property type="component" value="Unassembled WGS sequence"/>
</dbReference>
<feature type="transmembrane region" description="Helical" evidence="10">
    <location>
        <begin position="30"/>
        <end position="57"/>
    </location>
</feature>
<evidence type="ECO:0000256" key="2">
    <source>
        <dbReference type="ARBA" id="ARBA00022448"/>
    </source>
</evidence>
<evidence type="ECO:0000313" key="11">
    <source>
        <dbReference type="EMBL" id="MCP2727135.1"/>
    </source>
</evidence>
<evidence type="ECO:0000256" key="4">
    <source>
        <dbReference type="ARBA" id="ARBA00022519"/>
    </source>
</evidence>
<dbReference type="GO" id="GO:0019344">
    <property type="term" value="P:cysteine biosynthetic process"/>
    <property type="evidence" value="ECO:0007669"/>
    <property type="project" value="TreeGrafter"/>
</dbReference>
<keyword evidence="5" id="KW-0028">Amino-acid biosynthesis</keyword>
<keyword evidence="12" id="KW-1185">Reference proteome</keyword>
<keyword evidence="4" id="KW-0997">Cell inner membrane</keyword>